<gene>
    <name evidence="1" type="ORF">MJO28_013979</name>
</gene>
<name>A0ACC0DXR3_9BASI</name>
<protein>
    <submittedName>
        <fullName evidence="1">Uncharacterized protein</fullName>
    </submittedName>
</protein>
<dbReference type="EMBL" id="CM045878">
    <property type="protein sequence ID" value="KAI7940327.1"/>
    <property type="molecule type" value="Genomic_DNA"/>
</dbReference>
<sequence>MGGRIIDPSYNHADILQTLPIDCSPSSLEWSNDGQAFGITKSNIYLLTPILGYLVPPEDARNTHIQGEEKVQETTKPSTASANHPPKLPFFISIIEIKKQLGLNWSLHSNDISTITPPNDDRFWRAASWSPTGLSGLGSCLLAGLSTTCDVFVFYPCKNFQTGLWEIKQTLNLSEELLKFFYDFYWSINGGVEGDKEMDVSPEDDWKLTIDANEKRNRFTSCVLRTQATCLAWSSAYSHSNNTDLENQSHDFYDVDFSLLAIGHRRGDISLWRHTSDGQMELESLNPVCPNGHTINLLSWSNWKLSARPRVDLASATQYQLTAYLAVANSKGVVYLLKIHRPFERPTKPLLPTSHIKIETVGVYQDPLNQSSITYLKWLPSIGNTSSRLVFSRLGEIVLLPLPSTTDCQSSASLLDRAQAIQLPVLHSYDDRLCWADCNSWASCSGISTIPTGIPGHTSIIAMLSNGLIFVIKERIDTSDPSASNSVEIDLEHSIQLSLDFRGKFRMIGFSAHPPPNNVAITKLNVMSVFGSSVLSSLHHLSNDQDHQIHSNDQIALSSGSIMSWLYEIDAPNKFRYKPENYQILQFCLADFSPVGKLDHDPVEPERRTQLLGMLENHIITILPALLTKSVSSILVSPTFKLLNIFNILHSIFSDLGSRESSFIDLLNSNLSKLIDLIQFGKTDDNCSKTLCSTYSDHHQSDKDPSEEKISLRMKSQLIQHIFHNLNLDQLRLRINLCSFLLSRIDKHQFPALRTRLVENKVSLSRLIHRQVLQTIVQFLVHHESPISDDEKAVYKRYQFASKGIDRYPEPTIEQLLEPDQIDHKLLDQDRLSISSDDPLSNPTLVTSTLPDDHSEHCPACSQSVCFDSLRFAICRVGHVWDRCSVTFQILSTIKVRICTGCGRKSKSITSSAEEKKNQEEGQEVEGPSQSEEERVQSLSLVQVLLDSSVCCWHCGGRWRLSS</sequence>
<organism evidence="1 2">
    <name type="scientific">Puccinia striiformis f. sp. tritici</name>
    <dbReference type="NCBI Taxonomy" id="168172"/>
    <lineage>
        <taxon>Eukaryota</taxon>
        <taxon>Fungi</taxon>
        <taxon>Dikarya</taxon>
        <taxon>Basidiomycota</taxon>
        <taxon>Pucciniomycotina</taxon>
        <taxon>Pucciniomycetes</taxon>
        <taxon>Pucciniales</taxon>
        <taxon>Pucciniaceae</taxon>
        <taxon>Puccinia</taxon>
    </lineage>
</organism>
<reference evidence="1 2" key="3">
    <citation type="journal article" date="2022" name="Microbiol. Spectr.">
        <title>Folding features and dynamics of 3D genome architecture in plant fungal pathogens.</title>
        <authorList>
            <person name="Xia C."/>
        </authorList>
    </citation>
    <scope>NUCLEOTIDE SEQUENCE [LARGE SCALE GENOMIC DNA]</scope>
    <source>
        <strain evidence="1 2">93-210</strain>
    </source>
</reference>
<reference evidence="2" key="1">
    <citation type="journal article" date="2018" name="BMC Genomics">
        <title>Genomic insights into host adaptation between the wheat stripe rust pathogen (Puccinia striiformis f. sp. tritici) and the barley stripe rust pathogen (Puccinia striiformis f. sp. hordei).</title>
        <authorList>
            <person name="Xia C."/>
            <person name="Wang M."/>
            <person name="Yin C."/>
            <person name="Cornejo O.E."/>
            <person name="Hulbert S.H."/>
            <person name="Chen X."/>
        </authorList>
    </citation>
    <scope>NUCLEOTIDE SEQUENCE [LARGE SCALE GENOMIC DNA]</scope>
    <source>
        <strain evidence="2">93-210</strain>
    </source>
</reference>
<evidence type="ECO:0000313" key="2">
    <source>
        <dbReference type="Proteomes" id="UP001060170"/>
    </source>
</evidence>
<keyword evidence="2" id="KW-1185">Reference proteome</keyword>
<reference evidence="2" key="2">
    <citation type="journal article" date="2018" name="Mol. Plant Microbe Interact.">
        <title>Genome sequence resources for the wheat stripe rust pathogen (Puccinia striiformis f. sp. tritici) and the barley stripe rust pathogen (Puccinia striiformis f. sp. hordei).</title>
        <authorList>
            <person name="Xia C."/>
            <person name="Wang M."/>
            <person name="Yin C."/>
            <person name="Cornejo O.E."/>
            <person name="Hulbert S.H."/>
            <person name="Chen X."/>
        </authorList>
    </citation>
    <scope>NUCLEOTIDE SEQUENCE [LARGE SCALE GENOMIC DNA]</scope>
    <source>
        <strain evidence="2">93-210</strain>
    </source>
</reference>
<accession>A0ACC0DXR3</accession>
<proteinExistence type="predicted"/>
<comment type="caution">
    <text evidence="1">The sequence shown here is derived from an EMBL/GenBank/DDBJ whole genome shotgun (WGS) entry which is preliminary data.</text>
</comment>
<dbReference type="Proteomes" id="UP001060170">
    <property type="component" value="Chromosome 14"/>
</dbReference>
<evidence type="ECO:0000313" key="1">
    <source>
        <dbReference type="EMBL" id="KAI7940327.1"/>
    </source>
</evidence>